<dbReference type="GO" id="GO:0016020">
    <property type="term" value="C:membrane"/>
    <property type="evidence" value="ECO:0007669"/>
    <property type="project" value="InterPro"/>
</dbReference>
<dbReference type="SUPFAM" id="SSF111369">
    <property type="entry name" value="HlyD-like secretion proteins"/>
    <property type="match status" value="1"/>
</dbReference>
<dbReference type="Gene3D" id="2.40.50.100">
    <property type="match status" value="1"/>
</dbReference>
<dbReference type="Pfam" id="PF25973">
    <property type="entry name" value="BSH_CzcB"/>
    <property type="match status" value="1"/>
</dbReference>
<dbReference type="PROSITE" id="PS51257">
    <property type="entry name" value="PROKAR_LIPOPROTEIN"/>
    <property type="match status" value="1"/>
</dbReference>
<feature type="domain" description="CzcB-like barrel-sandwich hybrid" evidence="5">
    <location>
        <begin position="76"/>
        <end position="227"/>
    </location>
</feature>
<keyword evidence="2" id="KW-0813">Transport</keyword>
<evidence type="ECO:0000256" key="1">
    <source>
        <dbReference type="ARBA" id="ARBA00009477"/>
    </source>
</evidence>
<dbReference type="Gene3D" id="2.40.420.20">
    <property type="match status" value="1"/>
</dbReference>
<dbReference type="NCBIfam" id="TIGR01730">
    <property type="entry name" value="RND_mfp"/>
    <property type="match status" value="1"/>
</dbReference>
<dbReference type="Gene3D" id="2.40.30.170">
    <property type="match status" value="1"/>
</dbReference>
<dbReference type="FunFam" id="2.40.30.170:FF:000010">
    <property type="entry name" value="Efflux RND transporter periplasmic adaptor subunit"/>
    <property type="match status" value="1"/>
</dbReference>
<dbReference type="RefSeq" id="WP_260794919.1">
    <property type="nucleotide sequence ID" value="NZ_CP093313.1"/>
</dbReference>
<evidence type="ECO:0000259" key="5">
    <source>
        <dbReference type="Pfam" id="PF25973"/>
    </source>
</evidence>
<dbReference type="AlphaFoldDB" id="A0A9J7BS46"/>
<feature type="domain" description="CusB-like beta-barrel" evidence="4">
    <location>
        <begin position="230"/>
        <end position="306"/>
    </location>
</feature>
<dbReference type="Pfam" id="PF25954">
    <property type="entry name" value="Beta-barrel_RND_2"/>
    <property type="match status" value="1"/>
</dbReference>
<dbReference type="Proteomes" id="UP001059380">
    <property type="component" value="Chromosome"/>
</dbReference>
<evidence type="ECO:0000256" key="3">
    <source>
        <dbReference type="SAM" id="SignalP"/>
    </source>
</evidence>
<dbReference type="InterPro" id="IPR058792">
    <property type="entry name" value="Beta-barrel_RND_2"/>
</dbReference>
<evidence type="ECO:0000313" key="7">
    <source>
        <dbReference type="Proteomes" id="UP001059380"/>
    </source>
</evidence>
<protein>
    <submittedName>
        <fullName evidence="6">Efflux RND transporter periplasmic adaptor subunit</fullName>
    </submittedName>
</protein>
<dbReference type="GO" id="GO:0022857">
    <property type="term" value="F:transmembrane transporter activity"/>
    <property type="evidence" value="ECO:0007669"/>
    <property type="project" value="InterPro"/>
</dbReference>
<dbReference type="KEGG" id="orp:MOP44_05540"/>
<dbReference type="PANTHER" id="PTHR30097">
    <property type="entry name" value="CATION EFFLUX SYSTEM PROTEIN CUSB"/>
    <property type="match status" value="1"/>
</dbReference>
<comment type="similarity">
    <text evidence="1">Belongs to the membrane fusion protein (MFP) (TC 8.A.1) family.</text>
</comment>
<feature type="chain" id="PRO_5039885443" evidence="3">
    <location>
        <begin position="20"/>
        <end position="385"/>
    </location>
</feature>
<evidence type="ECO:0000313" key="6">
    <source>
        <dbReference type="EMBL" id="UWZ85401.1"/>
    </source>
</evidence>
<evidence type="ECO:0000259" key="4">
    <source>
        <dbReference type="Pfam" id="PF25954"/>
    </source>
</evidence>
<dbReference type="InterPro" id="IPR051909">
    <property type="entry name" value="MFP_Cation_Efflux"/>
</dbReference>
<gene>
    <name evidence="6" type="ORF">MOP44_05540</name>
</gene>
<feature type="signal peptide" evidence="3">
    <location>
        <begin position="1"/>
        <end position="19"/>
    </location>
</feature>
<keyword evidence="7" id="KW-1185">Reference proteome</keyword>
<accession>A0A9J7BS46</accession>
<dbReference type="InterPro" id="IPR006143">
    <property type="entry name" value="RND_pump_MFP"/>
</dbReference>
<dbReference type="InterPro" id="IPR058647">
    <property type="entry name" value="BSH_CzcB-like"/>
</dbReference>
<dbReference type="EMBL" id="CP093313">
    <property type="protein sequence ID" value="UWZ85401.1"/>
    <property type="molecule type" value="Genomic_DNA"/>
</dbReference>
<keyword evidence="3" id="KW-0732">Signal</keyword>
<reference evidence="6" key="1">
    <citation type="submission" date="2021-04" db="EMBL/GenBank/DDBJ databases">
        <title>Phylogenetic analysis of Acidobacteriaceae.</title>
        <authorList>
            <person name="Qiu L."/>
            <person name="Zhang Q."/>
        </authorList>
    </citation>
    <scope>NUCLEOTIDE SEQUENCE</scope>
    <source>
        <strain evidence="6">DSM 25168</strain>
    </source>
</reference>
<sequence length="385" mass="41962">MRKLCLAAMSAVVVMWSMAACKHDVAAGSRGAAPPDPLTVHLTPELRNEIKTGSAQWQEVTTQQKVAARVETDASRVARVGSPVNGRITKMLVFEGQHVKQGQVLAMLHSNALSDAQFAFIRAYTQENLARQSAERAKQLVQSDVIGTAELEKRQAELLQTSAEVAALGAQLRGLGMTDAAISRLETSRQINSEYPITASISGTLIERKVTIGQVVQPADEVFLIADLSNVWLVAEVPEEHSASLYPGKTVLATVPALPHEPVTGTLNFVSPVVNPETRTVQARMDLPNAKELFKPQMLASMTFESRPQRGLTIPSTAVVREDNKDQVFVKAGADSWRLREVELGPEVADHRLVLKGITENDEIVLNGAFHLNNQRKQDMIKGAE</sequence>
<proteinExistence type="inferred from homology"/>
<name>A0A9J7BS46_9BACT</name>
<evidence type="ECO:0000256" key="2">
    <source>
        <dbReference type="ARBA" id="ARBA00022448"/>
    </source>
</evidence>
<organism evidence="6 7">
    <name type="scientific">Occallatibacter riparius</name>
    <dbReference type="NCBI Taxonomy" id="1002689"/>
    <lineage>
        <taxon>Bacteria</taxon>
        <taxon>Pseudomonadati</taxon>
        <taxon>Acidobacteriota</taxon>
        <taxon>Terriglobia</taxon>
        <taxon>Terriglobales</taxon>
        <taxon>Acidobacteriaceae</taxon>
        <taxon>Occallatibacter</taxon>
    </lineage>
</organism>